<accession>A0A7X0JAD3</accession>
<comment type="caution">
    <text evidence="1">The sequence shown here is derived from an EMBL/GenBank/DDBJ whole genome shotgun (WGS) entry which is preliminary data.</text>
</comment>
<evidence type="ECO:0000313" key="1">
    <source>
        <dbReference type="EMBL" id="MBB6503574.1"/>
    </source>
</evidence>
<sequence length="183" mass="20248">MTTLHRPELLRALALLARLNEAMHARGLPRPILVGGAAVEYFSGSAVMTGDIDLTSPVQEELERELVALGFIKPEGFGHTLGWLHPELRLGFEVVGSTPLEGNVDPFRLLLVEGLSPDAAFVIIPVEDLIADRMGQYSSGTAPELLRQARMLFRLHPDLDQAYLERRIRHETANEYGIADLTE</sequence>
<dbReference type="RefSeq" id="WP_184504009.1">
    <property type="nucleotide sequence ID" value="NZ_JACHBT010000002.1"/>
</dbReference>
<reference evidence="1 2" key="2">
    <citation type="submission" date="2020-08" db="EMBL/GenBank/DDBJ databases">
        <authorList>
            <person name="Partida-Martinez L."/>
            <person name="Huntemann M."/>
            <person name="Clum A."/>
            <person name="Wang J."/>
            <person name="Palaniappan K."/>
            <person name="Ritter S."/>
            <person name="Chen I.-M."/>
            <person name="Stamatis D."/>
            <person name="Reddy T."/>
            <person name="O'Malley R."/>
            <person name="Daum C."/>
            <person name="Shapiro N."/>
            <person name="Ivanova N."/>
            <person name="Kyrpides N."/>
            <person name="Woyke T."/>
        </authorList>
    </citation>
    <scope>NUCLEOTIDE SEQUENCE [LARGE SCALE GENOMIC DNA]</scope>
    <source>
        <strain evidence="1 2">AS3.13</strain>
    </source>
</reference>
<proteinExistence type="predicted"/>
<dbReference type="Proteomes" id="UP000522313">
    <property type="component" value="Unassembled WGS sequence"/>
</dbReference>
<dbReference type="AlphaFoldDB" id="A0A7X0JAD3"/>
<evidence type="ECO:0008006" key="3">
    <source>
        <dbReference type="Google" id="ProtNLM"/>
    </source>
</evidence>
<name>A0A7X0JAD3_9SPHN</name>
<dbReference type="EMBL" id="JACHBT010000002">
    <property type="protein sequence ID" value="MBB6503574.1"/>
    <property type="molecule type" value="Genomic_DNA"/>
</dbReference>
<evidence type="ECO:0000313" key="2">
    <source>
        <dbReference type="Proteomes" id="UP000522313"/>
    </source>
</evidence>
<organism evidence="1 2">
    <name type="scientific">Sphingomonas endophytica</name>
    <dbReference type="NCBI Taxonomy" id="869719"/>
    <lineage>
        <taxon>Bacteria</taxon>
        <taxon>Pseudomonadati</taxon>
        <taxon>Pseudomonadota</taxon>
        <taxon>Alphaproteobacteria</taxon>
        <taxon>Sphingomonadales</taxon>
        <taxon>Sphingomonadaceae</taxon>
        <taxon>Sphingomonas</taxon>
    </lineage>
</organism>
<reference evidence="1 2" key="1">
    <citation type="submission" date="2020-08" db="EMBL/GenBank/DDBJ databases">
        <title>The Agave Microbiome: Exploring the role of microbial communities in plant adaptations to desert environments.</title>
        <authorList>
            <person name="Partida-Martinez L.P."/>
        </authorList>
    </citation>
    <scope>NUCLEOTIDE SEQUENCE [LARGE SCALE GENOMIC DNA]</scope>
    <source>
        <strain evidence="1 2">AS3.13</strain>
    </source>
</reference>
<protein>
    <recommendedName>
        <fullName evidence="3">Nucleotidyltransferase family protein</fullName>
    </recommendedName>
</protein>
<gene>
    <name evidence="1" type="ORF">F4693_000527</name>
</gene>